<proteinExistence type="predicted"/>
<dbReference type="Proteomes" id="UP000004756">
    <property type="component" value="Unassembled WGS sequence"/>
</dbReference>
<evidence type="ECO:0000313" key="2">
    <source>
        <dbReference type="Proteomes" id="UP000004756"/>
    </source>
</evidence>
<name>C0CYC3_9FIRM</name>
<dbReference type="AlphaFoldDB" id="C0CYC3"/>
<gene>
    <name evidence="1" type="ORF">CLOSTASPAR_01999</name>
</gene>
<reference evidence="1 2" key="2">
    <citation type="submission" date="2009-02" db="EMBL/GenBank/DDBJ databases">
        <title>Draft genome sequence of Clostridium asparagiforme (DSM 15981).</title>
        <authorList>
            <person name="Sudarsanam P."/>
            <person name="Ley R."/>
            <person name="Guruge J."/>
            <person name="Turnbaugh P.J."/>
            <person name="Mahowald M."/>
            <person name="Liep D."/>
            <person name="Gordon J."/>
        </authorList>
    </citation>
    <scope>NUCLEOTIDE SEQUENCE [LARGE SCALE GENOMIC DNA]</scope>
    <source>
        <strain evidence="1 2">DSM 15981</strain>
    </source>
</reference>
<dbReference type="EMBL" id="ACCJ01000108">
    <property type="protein sequence ID" value="EEG55920.1"/>
    <property type="molecule type" value="Genomic_DNA"/>
</dbReference>
<organism evidence="1 2">
    <name type="scientific">[Clostridium] asparagiforme DSM 15981</name>
    <dbReference type="NCBI Taxonomy" id="518636"/>
    <lineage>
        <taxon>Bacteria</taxon>
        <taxon>Bacillati</taxon>
        <taxon>Bacillota</taxon>
        <taxon>Clostridia</taxon>
        <taxon>Lachnospirales</taxon>
        <taxon>Lachnospiraceae</taxon>
        <taxon>Enterocloster</taxon>
    </lineage>
</organism>
<protein>
    <submittedName>
        <fullName evidence="1">Uncharacterized protein</fullName>
    </submittedName>
</protein>
<accession>C0CYC3</accession>
<keyword evidence="2" id="KW-1185">Reference proteome</keyword>
<dbReference type="HOGENOM" id="CLU_2971178_0_0_9"/>
<sequence>MICSEMIPASEGTAPPFCLPIKTGKMAGGNVSWPGEYLRPCLPEVLCRLQGLFSRDMG</sequence>
<evidence type="ECO:0000313" key="1">
    <source>
        <dbReference type="EMBL" id="EEG55920.1"/>
    </source>
</evidence>
<comment type="caution">
    <text evidence="1">The sequence shown here is derived from an EMBL/GenBank/DDBJ whole genome shotgun (WGS) entry which is preliminary data.</text>
</comment>
<reference evidence="1 2" key="1">
    <citation type="submission" date="2009-01" db="EMBL/GenBank/DDBJ databases">
        <authorList>
            <person name="Fulton L."/>
            <person name="Clifton S."/>
            <person name="Fulton B."/>
            <person name="Xu J."/>
            <person name="Minx P."/>
            <person name="Pepin K.H."/>
            <person name="Johnson M."/>
            <person name="Bhonagiri V."/>
            <person name="Nash W.E."/>
            <person name="Mardis E.R."/>
            <person name="Wilson R.K."/>
        </authorList>
    </citation>
    <scope>NUCLEOTIDE SEQUENCE [LARGE SCALE GENOMIC DNA]</scope>
    <source>
        <strain evidence="1 2">DSM 15981</strain>
    </source>
</reference>